<feature type="transmembrane region" description="Helical" evidence="1">
    <location>
        <begin position="199"/>
        <end position="227"/>
    </location>
</feature>
<keyword evidence="3" id="KW-1185">Reference proteome</keyword>
<dbReference type="PANTHER" id="PTHR37422:SF17">
    <property type="entry name" value="O-ANTIGEN LIGASE"/>
    <property type="match status" value="1"/>
</dbReference>
<keyword evidence="1" id="KW-1133">Transmembrane helix</keyword>
<dbReference type="InterPro" id="IPR051533">
    <property type="entry name" value="WaaL-like"/>
</dbReference>
<proteinExistence type="predicted"/>
<gene>
    <name evidence="2" type="ORF">E4665_03220</name>
</gene>
<feature type="transmembrane region" description="Helical" evidence="1">
    <location>
        <begin position="239"/>
        <end position="258"/>
    </location>
</feature>
<dbReference type="EMBL" id="SRJD01000002">
    <property type="protein sequence ID" value="TGA99974.1"/>
    <property type="molecule type" value="Genomic_DNA"/>
</dbReference>
<keyword evidence="1" id="KW-0812">Transmembrane</keyword>
<feature type="transmembrane region" description="Helical" evidence="1">
    <location>
        <begin position="20"/>
        <end position="40"/>
    </location>
</feature>
<feature type="transmembrane region" description="Helical" evidence="1">
    <location>
        <begin position="322"/>
        <end position="346"/>
    </location>
</feature>
<evidence type="ECO:0008006" key="4">
    <source>
        <dbReference type="Google" id="ProtNLM"/>
    </source>
</evidence>
<feature type="transmembrane region" description="Helical" evidence="1">
    <location>
        <begin position="77"/>
        <end position="96"/>
    </location>
</feature>
<protein>
    <recommendedName>
        <fullName evidence="4">O-antigen ligase domain-containing protein</fullName>
    </recommendedName>
</protein>
<organism evidence="2 3">
    <name type="scientific">Sporolactobacillus shoreae</name>
    <dbReference type="NCBI Taxonomy" id="1465501"/>
    <lineage>
        <taxon>Bacteria</taxon>
        <taxon>Bacillati</taxon>
        <taxon>Bacillota</taxon>
        <taxon>Bacilli</taxon>
        <taxon>Bacillales</taxon>
        <taxon>Sporolactobacillaceae</taxon>
        <taxon>Sporolactobacillus</taxon>
    </lineage>
</organism>
<feature type="transmembrane region" description="Helical" evidence="1">
    <location>
        <begin position="169"/>
        <end position="187"/>
    </location>
</feature>
<reference evidence="2 3" key="1">
    <citation type="journal article" date="2015" name="Int. J. Syst. Evol. Microbiol.">
        <title>Sporolactobacillus shoreae sp. nov. and Sporolactobacillus spathodeae sp. nov., two spore-forming lactic acid bacteria isolated from tree barks in Thailand.</title>
        <authorList>
            <person name="Thamacharoensuk T."/>
            <person name="Kitahara M."/>
            <person name="Ohkuma M."/>
            <person name="Thongchul N."/>
            <person name="Tanasupawat S."/>
        </authorList>
    </citation>
    <scope>NUCLEOTIDE SEQUENCE [LARGE SCALE GENOMIC DNA]</scope>
    <source>
        <strain evidence="2 3">BK92</strain>
    </source>
</reference>
<name>A0A4Z0GTI0_9BACL</name>
<evidence type="ECO:0000256" key="1">
    <source>
        <dbReference type="SAM" id="Phobius"/>
    </source>
</evidence>
<dbReference type="PANTHER" id="PTHR37422">
    <property type="entry name" value="TEICHURONIC ACID BIOSYNTHESIS PROTEIN TUAE"/>
    <property type="match status" value="1"/>
</dbReference>
<feature type="transmembrane region" description="Helical" evidence="1">
    <location>
        <begin position="353"/>
        <end position="374"/>
    </location>
</feature>
<evidence type="ECO:0000313" key="2">
    <source>
        <dbReference type="EMBL" id="TGA99974.1"/>
    </source>
</evidence>
<comment type="caution">
    <text evidence="2">The sequence shown here is derived from an EMBL/GenBank/DDBJ whole genome shotgun (WGS) entry which is preliminary data.</text>
</comment>
<accession>A0A4Z0GTI0</accession>
<dbReference type="AlphaFoldDB" id="A0A4Z0GTI0"/>
<sequence>MLIDLFEFMTFAFPKAGAQLGVPITIAMFFFLFALLKCQYQVIPVFSKIKGLSTAYIVFAGCVVISLIFNLGDLSSFQVTAAMVVLASPLAVGIGYSADLQRALKILAVSLIIAGGYALIQRVAGIVTTAIPGLTYTFGQDLAAKPIGYGMAAVGEAQKMPSTYQNGNGAGLFYAMGIPILLSWVPLSVNWKLVKYLALFFGFFGLFLSGSRSIMFPFVLLFIFLLILVKNKLSYQKQILFLSAVFFIAALGTLYLMYANNQFLEGAYARYIQQTASDPTGAGRTSQFALAFAQVNQLNELGFLRFLLIGLPWNQLDTLEGLLSTLFCYGLFGFIGFLLVFISALYHSFKMNLLASLGLVCIFLAFMVDGSFNFPPSLMNFFFLTGLLAQPAYQQAVGKSEAISSSIGIRLNLRRTNG</sequence>
<evidence type="ECO:0000313" key="3">
    <source>
        <dbReference type="Proteomes" id="UP000298347"/>
    </source>
</evidence>
<keyword evidence="1" id="KW-0472">Membrane</keyword>
<feature type="transmembrane region" description="Helical" evidence="1">
    <location>
        <begin position="52"/>
        <end position="71"/>
    </location>
</feature>
<dbReference type="OrthoDB" id="2987448at2"/>
<dbReference type="RefSeq" id="WP_135347369.1">
    <property type="nucleotide sequence ID" value="NZ_SRJD01000002.1"/>
</dbReference>
<dbReference type="Proteomes" id="UP000298347">
    <property type="component" value="Unassembled WGS sequence"/>
</dbReference>